<dbReference type="EMBL" id="LGSS01000015">
    <property type="protein sequence ID" value="KNF07554.1"/>
    <property type="molecule type" value="Genomic_DNA"/>
</dbReference>
<reference evidence="2" key="1">
    <citation type="submission" date="2015-07" db="EMBL/GenBank/DDBJ databases">
        <title>Draft genome sequence of the purine-degrading Gottschalkia purinilyticum DSM 1384 (formerly Clostridium purinilyticum).</title>
        <authorList>
            <person name="Poehlein A."/>
            <person name="Schiel-Bengelsdorf B."/>
            <person name="Bengelsdorf F.R."/>
            <person name="Daniel R."/>
            <person name="Duerre P."/>
        </authorList>
    </citation>
    <scope>NUCLEOTIDE SEQUENCE [LARGE SCALE GENOMIC DNA]</scope>
    <source>
        <strain evidence="2">DSM 1384</strain>
    </source>
</reference>
<sequence length="48" mass="5180">MKLLVKPHKYVGSMCVCIDKCGSNCGTYWGSCVPNCPGYTCSRYAIAA</sequence>
<dbReference type="Proteomes" id="UP000037267">
    <property type="component" value="Unassembled WGS sequence"/>
</dbReference>
<proteinExistence type="predicted"/>
<protein>
    <submittedName>
        <fullName evidence="1">Uncharacterized protein</fullName>
    </submittedName>
</protein>
<comment type="caution">
    <text evidence="1">The sequence shown here is derived from an EMBL/GenBank/DDBJ whole genome shotgun (WGS) entry which is preliminary data.</text>
</comment>
<evidence type="ECO:0000313" key="2">
    <source>
        <dbReference type="Proteomes" id="UP000037267"/>
    </source>
</evidence>
<gene>
    <name evidence="1" type="ORF">CLPU_15c00480</name>
</gene>
<dbReference type="AlphaFoldDB" id="A0A0L0W7P1"/>
<accession>A0A0L0W7P1</accession>
<dbReference type="RefSeq" id="WP_157857735.1">
    <property type="nucleotide sequence ID" value="NZ_LGSS01000015.1"/>
</dbReference>
<dbReference type="STRING" id="1503.CLPU_15c00480"/>
<evidence type="ECO:0000313" key="1">
    <source>
        <dbReference type="EMBL" id="KNF07554.1"/>
    </source>
</evidence>
<organism evidence="1 2">
    <name type="scientific">Gottschalkia purinilytica</name>
    <name type="common">Clostridium purinilyticum</name>
    <dbReference type="NCBI Taxonomy" id="1503"/>
    <lineage>
        <taxon>Bacteria</taxon>
        <taxon>Bacillati</taxon>
        <taxon>Bacillota</taxon>
        <taxon>Tissierellia</taxon>
        <taxon>Tissierellales</taxon>
        <taxon>Gottschalkiaceae</taxon>
        <taxon>Gottschalkia</taxon>
    </lineage>
</organism>
<name>A0A0L0W7P1_GOTPU</name>
<keyword evidence="2" id="KW-1185">Reference proteome</keyword>